<evidence type="ECO:0000313" key="1">
    <source>
        <dbReference type="EMBL" id="MFI6496886.1"/>
    </source>
</evidence>
<keyword evidence="2" id="KW-1185">Reference proteome</keyword>
<reference evidence="1 2" key="1">
    <citation type="submission" date="2024-10" db="EMBL/GenBank/DDBJ databases">
        <title>The Natural Products Discovery Center: Release of the First 8490 Sequenced Strains for Exploring Actinobacteria Biosynthetic Diversity.</title>
        <authorList>
            <person name="Kalkreuter E."/>
            <person name="Kautsar S.A."/>
            <person name="Yang D."/>
            <person name="Bader C.D."/>
            <person name="Teijaro C.N."/>
            <person name="Fluegel L."/>
            <person name="Davis C.M."/>
            <person name="Simpson J.R."/>
            <person name="Lauterbach L."/>
            <person name="Steele A.D."/>
            <person name="Gui C."/>
            <person name="Meng S."/>
            <person name="Li G."/>
            <person name="Viehrig K."/>
            <person name="Ye F."/>
            <person name="Su P."/>
            <person name="Kiefer A.F."/>
            <person name="Nichols A."/>
            <person name="Cepeda A.J."/>
            <person name="Yan W."/>
            <person name="Fan B."/>
            <person name="Jiang Y."/>
            <person name="Adhikari A."/>
            <person name="Zheng C.-J."/>
            <person name="Schuster L."/>
            <person name="Cowan T.M."/>
            <person name="Smanski M.J."/>
            <person name="Chevrette M.G."/>
            <person name="De Carvalho L.P.S."/>
            <person name="Shen B."/>
        </authorList>
    </citation>
    <scope>NUCLEOTIDE SEQUENCE [LARGE SCALE GENOMIC DNA]</scope>
    <source>
        <strain evidence="1 2">NPDC050545</strain>
    </source>
</reference>
<gene>
    <name evidence="1" type="ORF">ACIBG2_05865</name>
</gene>
<proteinExistence type="predicted"/>
<evidence type="ECO:0000313" key="2">
    <source>
        <dbReference type="Proteomes" id="UP001612741"/>
    </source>
</evidence>
<accession>A0ABW7YMH4</accession>
<sequence>MPVHGEMRPCARGHHCSDRQVVIDNGERITQPALTYRAYCDRDREHLARTISRLPQQYVELYQALPRSNGDGPKVSGSKAPPLPLRADVEALMRDMVHVVASWQKVIAAVAGLAESGPKRQGRALSDACRALAAHVDALLALDPWPVVRYMPLADAAKLGAASGFVFPHAGYAAVNLELGGADAGDELLYLAARCRSILGLTRRRDLLPVPCHACGYVAIYREETADGMQDEAYCGRCGETYTGAQWRLLQRLTYEEELARQAS</sequence>
<organism evidence="1 2">
    <name type="scientific">Nonomuraea typhae</name>
    <dbReference type="NCBI Taxonomy" id="2603600"/>
    <lineage>
        <taxon>Bacteria</taxon>
        <taxon>Bacillati</taxon>
        <taxon>Actinomycetota</taxon>
        <taxon>Actinomycetes</taxon>
        <taxon>Streptosporangiales</taxon>
        <taxon>Streptosporangiaceae</taxon>
        <taxon>Nonomuraea</taxon>
    </lineage>
</organism>
<comment type="caution">
    <text evidence="1">The sequence shown here is derived from an EMBL/GenBank/DDBJ whole genome shotgun (WGS) entry which is preliminary data.</text>
</comment>
<dbReference type="Proteomes" id="UP001612741">
    <property type="component" value="Unassembled WGS sequence"/>
</dbReference>
<protein>
    <submittedName>
        <fullName evidence="1">Uncharacterized protein</fullName>
    </submittedName>
</protein>
<dbReference type="EMBL" id="JBITGY010000002">
    <property type="protein sequence ID" value="MFI6496886.1"/>
    <property type="molecule type" value="Genomic_DNA"/>
</dbReference>
<name>A0ABW7YMH4_9ACTN</name>
<dbReference type="RefSeq" id="WP_397079355.1">
    <property type="nucleotide sequence ID" value="NZ_JBITGY010000002.1"/>
</dbReference>